<feature type="compositionally biased region" description="Basic and acidic residues" evidence="3">
    <location>
        <begin position="382"/>
        <end position="391"/>
    </location>
</feature>
<dbReference type="CDD" id="cd02257">
    <property type="entry name" value="Peptidase_C19"/>
    <property type="match status" value="1"/>
</dbReference>
<feature type="compositionally biased region" description="Basic residues" evidence="3">
    <location>
        <begin position="370"/>
        <end position="381"/>
    </location>
</feature>
<dbReference type="GeneID" id="17357040"/>
<dbReference type="Proteomes" id="UP000008141">
    <property type="component" value="Unassembled WGS sequence"/>
</dbReference>
<evidence type="ECO:0000259" key="4">
    <source>
        <dbReference type="PROSITE" id="PS50235"/>
    </source>
</evidence>
<dbReference type="eggNOG" id="KOG1887">
    <property type="taxonomic scope" value="Eukaryota"/>
</dbReference>
<dbReference type="InterPro" id="IPR038765">
    <property type="entry name" value="Papain-like_cys_pep_sf"/>
</dbReference>
<dbReference type="Pfam" id="PF00443">
    <property type="entry name" value="UCH"/>
    <property type="match status" value="1"/>
</dbReference>
<dbReference type="Gene3D" id="3.90.70.10">
    <property type="entry name" value="Cysteine proteinases"/>
    <property type="match status" value="1"/>
</dbReference>
<dbReference type="PANTHER" id="PTHR22975:SF9">
    <property type="entry name" value="ECHINUS SPLICE FORM 3"/>
    <property type="match status" value="1"/>
</dbReference>
<dbReference type="RefSeq" id="XP_005849851.1">
    <property type="nucleotide sequence ID" value="XM_005849789.1"/>
</dbReference>
<feature type="compositionally biased region" description="Low complexity" evidence="3">
    <location>
        <begin position="149"/>
        <end position="168"/>
    </location>
</feature>
<dbReference type="InterPro" id="IPR052398">
    <property type="entry name" value="Ubiquitin_hydrolase_53/54"/>
</dbReference>
<dbReference type="GO" id="GO:0004843">
    <property type="term" value="F:cysteine-type deubiquitinase activity"/>
    <property type="evidence" value="ECO:0007669"/>
    <property type="project" value="InterPro"/>
</dbReference>
<dbReference type="GO" id="GO:0016579">
    <property type="term" value="P:protein deubiquitination"/>
    <property type="evidence" value="ECO:0007669"/>
    <property type="project" value="InterPro"/>
</dbReference>
<dbReference type="AlphaFoldDB" id="E1Z9B6"/>
<dbReference type="PROSITE" id="PS50235">
    <property type="entry name" value="USP_3"/>
    <property type="match status" value="1"/>
</dbReference>
<keyword evidence="1" id="KW-0833">Ubl conjugation pathway</keyword>
<evidence type="ECO:0000256" key="2">
    <source>
        <dbReference type="ARBA" id="ARBA00022801"/>
    </source>
</evidence>
<feature type="compositionally biased region" description="Low complexity" evidence="3">
    <location>
        <begin position="310"/>
        <end position="324"/>
    </location>
</feature>
<dbReference type="EMBL" id="GL433839">
    <property type="protein sequence ID" value="EFN57749.1"/>
    <property type="molecule type" value="Genomic_DNA"/>
</dbReference>
<reference evidence="5 6" key="1">
    <citation type="journal article" date="2010" name="Plant Cell">
        <title>The Chlorella variabilis NC64A genome reveals adaptation to photosymbiosis, coevolution with viruses, and cryptic sex.</title>
        <authorList>
            <person name="Blanc G."/>
            <person name="Duncan G."/>
            <person name="Agarkova I."/>
            <person name="Borodovsky M."/>
            <person name="Gurnon J."/>
            <person name="Kuo A."/>
            <person name="Lindquist E."/>
            <person name="Lucas S."/>
            <person name="Pangilinan J."/>
            <person name="Polle J."/>
            <person name="Salamov A."/>
            <person name="Terry A."/>
            <person name="Yamada T."/>
            <person name="Dunigan D.D."/>
            <person name="Grigoriev I.V."/>
            <person name="Claverie J.M."/>
            <person name="Van Etten J.L."/>
        </authorList>
    </citation>
    <scope>NUCLEOTIDE SEQUENCE [LARGE SCALE GENOMIC DNA]</scope>
    <source>
        <strain evidence="5 6">NC64A</strain>
    </source>
</reference>
<name>E1Z9B6_CHLVA</name>
<dbReference type="InterPro" id="IPR001394">
    <property type="entry name" value="Peptidase_C19_UCH"/>
</dbReference>
<feature type="region of interest" description="Disordered" evidence="3">
    <location>
        <begin position="447"/>
        <end position="489"/>
    </location>
</feature>
<evidence type="ECO:0000313" key="6">
    <source>
        <dbReference type="Proteomes" id="UP000008141"/>
    </source>
</evidence>
<evidence type="ECO:0000256" key="1">
    <source>
        <dbReference type="ARBA" id="ARBA00022786"/>
    </source>
</evidence>
<feature type="compositionally biased region" description="Basic residues" evidence="3">
    <location>
        <begin position="179"/>
        <end position="188"/>
    </location>
</feature>
<feature type="compositionally biased region" description="Low complexity" evidence="3">
    <location>
        <begin position="244"/>
        <end position="265"/>
    </location>
</feature>
<dbReference type="InParanoid" id="E1Z9B6"/>
<feature type="region of interest" description="Disordered" evidence="3">
    <location>
        <begin position="225"/>
        <end position="435"/>
    </location>
</feature>
<sequence>MQKRKDVLEMQARYQQEVQRWSGAVRDYLQWLQLPVQDQRREQPDVAEVVRTRRAVIDGMDAVIEYCRRSRSEAAVCLTGMADACYLHARRQLAEWRQTYCTVYPQLRLAELMIAHILPLKWSAEFCADEGGGAGERQAQQAEERRQLGAEMQGRAAADAGAAQPGRQHPGAQRDQAPHGKKASKKQRQAAPKPLPLDEESRKAADAAAQAAAAELVALEEAQQAALAKKDEKRKAKKERQKAARMGAVAAAAGEEGSAGAAAEAAAKRAAQDAQAGGREEAVTGDEAAEAVSEVAEPEQQGMQPSTVDAEQAAEQLGGAAAGQSVQAETARPRAAEQPSVAAVSRYAVLEQDEEQQAGGGDELAPAGRPQRRSKGSRKKAARDSSAEAHVRSPSVSAATVPEPAPHQVAAEEEEAAEVAAPPASAAADSWTDAGYWEPVPRELLRETVWEEKHGDSPAPLDRAASSSSSTSWPAAAAPAASTPPADVAASVDDTDFESLLLTLGVSAASAEGSSSSAWGGAPMLAPTPALQPVADAAYNHSMHVSDGGSLPQPIFDPSSLFLGQQQARGPELPPAGQQQAAGGELCLPGLRNEAGEYNCFLNVILQCLWHCRDFRQQVLSWPPELVAADAVVGALHGLMAELQQHQAAAAGAEGSQQEGDRGSVVDPSRLRAALADVPGSAFGQGEMSDAGEVLLTVYECILAAEKAVGVPPHRSSVEATFGLHLREWVWCGDCQLATHHHSFMQCFYDTQASGVGRYGVVQDGTGFVLGDALVAPAAALRSCMARLIKQRSRGVIQPRSFGGVLGELAKQFKTCDSDIGGCDKRQPVRRVVEAPLPRIFTLQIAWQSHRETPHNIAETMGAVQEQLWLRDLFRDSEQAEAAEVAGTRYRLASMVCYYGRHYFAFLLLPASGGWVMMDDAASTVVGGWPQVLHRCEAGRIQPSLLFYEAAPAPAPA</sequence>
<gene>
    <name evidence="5" type="ORF">CHLNCDRAFT_143024</name>
</gene>
<organism evidence="6">
    <name type="scientific">Chlorella variabilis</name>
    <name type="common">Green alga</name>
    <dbReference type="NCBI Taxonomy" id="554065"/>
    <lineage>
        <taxon>Eukaryota</taxon>
        <taxon>Viridiplantae</taxon>
        <taxon>Chlorophyta</taxon>
        <taxon>core chlorophytes</taxon>
        <taxon>Trebouxiophyceae</taxon>
        <taxon>Chlorellales</taxon>
        <taxon>Chlorellaceae</taxon>
        <taxon>Chlorella clade</taxon>
        <taxon>Chlorella</taxon>
    </lineage>
</organism>
<dbReference type="SUPFAM" id="SSF54001">
    <property type="entry name" value="Cysteine proteinases"/>
    <property type="match status" value="1"/>
</dbReference>
<keyword evidence="6" id="KW-1185">Reference proteome</keyword>
<proteinExistence type="predicted"/>
<accession>E1Z9B6</accession>
<evidence type="ECO:0000256" key="3">
    <source>
        <dbReference type="SAM" id="MobiDB-lite"/>
    </source>
</evidence>
<dbReference type="PANTHER" id="PTHR22975">
    <property type="entry name" value="UBIQUITIN SPECIFIC PROTEINASE"/>
    <property type="match status" value="1"/>
</dbReference>
<dbReference type="KEGG" id="cvr:CHLNCDRAFT_143024"/>
<dbReference type="InterPro" id="IPR028889">
    <property type="entry name" value="USP"/>
</dbReference>
<dbReference type="OrthoDB" id="1546519at2759"/>
<feature type="compositionally biased region" description="Basic and acidic residues" evidence="3">
    <location>
        <begin position="447"/>
        <end position="456"/>
    </location>
</feature>
<feature type="compositionally biased region" description="Low complexity" evidence="3">
    <location>
        <begin position="457"/>
        <end position="489"/>
    </location>
</feature>
<feature type="compositionally biased region" description="Low complexity" evidence="3">
    <location>
        <begin position="418"/>
        <end position="428"/>
    </location>
</feature>
<keyword evidence="2" id="KW-0378">Hydrolase</keyword>
<feature type="domain" description="USP" evidence="4">
    <location>
        <begin position="589"/>
        <end position="951"/>
    </location>
</feature>
<evidence type="ECO:0000313" key="5">
    <source>
        <dbReference type="EMBL" id="EFN57749.1"/>
    </source>
</evidence>
<protein>
    <recommendedName>
        <fullName evidence="4">USP domain-containing protein</fullName>
    </recommendedName>
</protein>
<feature type="region of interest" description="Disordered" evidence="3">
    <location>
        <begin position="131"/>
        <end position="206"/>
    </location>
</feature>